<evidence type="ECO:0000313" key="3">
    <source>
        <dbReference type="Proteomes" id="UP001328107"/>
    </source>
</evidence>
<dbReference type="Pfam" id="PF00635">
    <property type="entry name" value="Motile_Sperm"/>
    <property type="match status" value="1"/>
</dbReference>
<evidence type="ECO:0000313" key="2">
    <source>
        <dbReference type="EMBL" id="GMR47885.1"/>
    </source>
</evidence>
<dbReference type="AlphaFoldDB" id="A0AAN5CNV9"/>
<sequence length="202" mass="21914">PEPSPLAECHENVNQLSRRVQITTMHTRIANSVAGGDNEIVNVLSKGMVEVEPRNVYTQESSFPFPRTTYHTVTNLTESAITIRVTCPSPSFSFSLSNEGKIDKGATLTVTIQQKEIISSKVKIRVHVISGDGLLSPYIHPLLYHPPSAVIHSLQSLLPFKPTTSLPSITPLLAPISTPPPDPSSINNSHLGILLLALQNAK</sequence>
<keyword evidence="3" id="KW-1185">Reference proteome</keyword>
<feature type="non-terminal residue" evidence="2">
    <location>
        <position position="1"/>
    </location>
</feature>
<dbReference type="Proteomes" id="UP001328107">
    <property type="component" value="Unassembled WGS sequence"/>
</dbReference>
<feature type="domain" description="MSP" evidence="1">
    <location>
        <begin position="48"/>
        <end position="127"/>
    </location>
</feature>
<protein>
    <recommendedName>
        <fullName evidence="1">MSP domain-containing protein</fullName>
    </recommendedName>
</protein>
<dbReference type="SUPFAM" id="SSF49354">
    <property type="entry name" value="PapD-like"/>
    <property type="match status" value="1"/>
</dbReference>
<gene>
    <name evidence="2" type="ORF">PMAYCL1PPCAC_18080</name>
</gene>
<dbReference type="InterPro" id="IPR000535">
    <property type="entry name" value="MSP_dom"/>
</dbReference>
<accession>A0AAN5CNV9</accession>
<reference evidence="3" key="1">
    <citation type="submission" date="2022-10" db="EMBL/GenBank/DDBJ databases">
        <title>Genome assembly of Pristionchus species.</title>
        <authorList>
            <person name="Yoshida K."/>
            <person name="Sommer R.J."/>
        </authorList>
    </citation>
    <scope>NUCLEOTIDE SEQUENCE [LARGE SCALE GENOMIC DNA]</scope>
    <source>
        <strain evidence="3">RS5460</strain>
    </source>
</reference>
<organism evidence="2 3">
    <name type="scientific">Pristionchus mayeri</name>
    <dbReference type="NCBI Taxonomy" id="1317129"/>
    <lineage>
        <taxon>Eukaryota</taxon>
        <taxon>Metazoa</taxon>
        <taxon>Ecdysozoa</taxon>
        <taxon>Nematoda</taxon>
        <taxon>Chromadorea</taxon>
        <taxon>Rhabditida</taxon>
        <taxon>Rhabditina</taxon>
        <taxon>Diplogasteromorpha</taxon>
        <taxon>Diplogasteroidea</taxon>
        <taxon>Neodiplogasteridae</taxon>
        <taxon>Pristionchus</taxon>
    </lineage>
</organism>
<proteinExistence type="predicted"/>
<evidence type="ECO:0000259" key="1">
    <source>
        <dbReference type="Pfam" id="PF00635"/>
    </source>
</evidence>
<comment type="caution">
    <text evidence="2">The sequence shown here is derived from an EMBL/GenBank/DDBJ whole genome shotgun (WGS) entry which is preliminary data.</text>
</comment>
<dbReference type="EMBL" id="BTRK01000004">
    <property type="protein sequence ID" value="GMR47885.1"/>
    <property type="molecule type" value="Genomic_DNA"/>
</dbReference>
<dbReference type="InterPro" id="IPR008962">
    <property type="entry name" value="PapD-like_sf"/>
</dbReference>
<name>A0AAN5CNV9_9BILA</name>